<evidence type="ECO:0000256" key="1">
    <source>
        <dbReference type="ARBA" id="ARBA00003863"/>
    </source>
</evidence>
<reference evidence="5 6" key="1">
    <citation type="submission" date="2014-04" db="EMBL/GenBank/DDBJ databases">
        <authorList>
            <person name="Hornung B.V."/>
        </authorList>
    </citation>
    <scope>NUCLEOTIDE SEQUENCE [LARGE SCALE GENOMIC DNA]</scope>
    <source>
        <strain evidence="5 6">CRIB</strain>
    </source>
</reference>
<evidence type="ECO:0000256" key="3">
    <source>
        <dbReference type="ARBA" id="ARBA00022969"/>
    </source>
</evidence>
<evidence type="ECO:0000256" key="4">
    <source>
        <dbReference type="ARBA" id="ARBA00023125"/>
    </source>
</evidence>
<evidence type="ECO:0000313" key="6">
    <source>
        <dbReference type="Proteomes" id="UP000245622"/>
    </source>
</evidence>
<dbReference type="PROSITE" id="PS00304">
    <property type="entry name" value="SASP_1"/>
    <property type="match status" value="1"/>
</dbReference>
<dbReference type="InterPro" id="IPR050847">
    <property type="entry name" value="SASP_DNA-binding"/>
</dbReference>
<evidence type="ECO:0000256" key="2">
    <source>
        <dbReference type="ARBA" id="ARBA00005442"/>
    </source>
</evidence>
<gene>
    <name evidence="5" type="ORF">CRIB_1363</name>
</gene>
<accession>A0A1V1I153</accession>
<dbReference type="Gene3D" id="6.10.10.80">
    <property type="entry name" value="Small, acid-soluble spore protein, alpha/beta type-like"/>
    <property type="match status" value="1"/>
</dbReference>
<keyword evidence="3" id="KW-0749">Sporulation</keyword>
<comment type="function">
    <text evidence="1">SASP are bound to spore DNA. They are double-stranded DNA-binding proteins that cause DNA to change to an a-like conformation. They protect the DNA backbone from chemical and enzymatic cleavage and are thus involved in dormant spore's high resistance to UV light.</text>
</comment>
<dbReference type="InterPro" id="IPR001448">
    <property type="entry name" value="SASP_alpha/beta-type"/>
</dbReference>
<organism evidence="5 6">
    <name type="scientific">Romboutsia ilealis</name>
    <dbReference type="NCBI Taxonomy" id="1115758"/>
    <lineage>
        <taxon>Bacteria</taxon>
        <taxon>Bacillati</taxon>
        <taxon>Bacillota</taxon>
        <taxon>Clostridia</taxon>
        <taxon>Peptostreptococcales</taxon>
        <taxon>Peptostreptococcaceae</taxon>
        <taxon>Romboutsia</taxon>
    </lineage>
</organism>
<name>A0A1V1I153_9FIRM</name>
<dbReference type="Proteomes" id="UP000245622">
    <property type="component" value="Chromosome 1"/>
</dbReference>
<dbReference type="GO" id="GO:0006265">
    <property type="term" value="P:DNA topological change"/>
    <property type="evidence" value="ECO:0007669"/>
    <property type="project" value="InterPro"/>
</dbReference>
<dbReference type="PANTHER" id="PTHR36107">
    <property type="entry name" value="SMALL, ACID-SOLUBLE SPORE PROTEIN A"/>
    <property type="match status" value="1"/>
</dbReference>
<dbReference type="GO" id="GO:0030435">
    <property type="term" value="P:sporulation resulting in formation of a cellular spore"/>
    <property type="evidence" value="ECO:0007669"/>
    <property type="project" value="UniProtKB-KW"/>
</dbReference>
<dbReference type="KEGG" id="ril:CRIB_1363"/>
<sequence>MSNKNVNPNAKKALEEMKLEIANEIGVEANNKYGSNNTSYENSQLGGRVVGFMSKRLVKMSQQALLKQYNSKNDI</sequence>
<dbReference type="AlphaFoldDB" id="A0A1V1I153"/>
<dbReference type="InterPro" id="IPR038300">
    <property type="entry name" value="SASP_sf_alpha/beta"/>
</dbReference>
<dbReference type="GeneID" id="82205400"/>
<proteinExistence type="inferred from homology"/>
<dbReference type="EMBL" id="LN555523">
    <property type="protein sequence ID" value="CED93972.1"/>
    <property type="molecule type" value="Genomic_DNA"/>
</dbReference>
<comment type="similarity">
    <text evidence="2">Belongs to the alpha/beta-type SASP family.</text>
</comment>
<keyword evidence="4" id="KW-0238">DNA-binding</keyword>
<dbReference type="RefSeq" id="WP_180701533.1">
    <property type="nucleotide sequence ID" value="NZ_CAJUCR010000002.1"/>
</dbReference>
<dbReference type="PANTHER" id="PTHR36107:SF1">
    <property type="entry name" value="SMALL, ACID-SOLUBLE SPORE PROTEIN A"/>
    <property type="match status" value="1"/>
</dbReference>
<keyword evidence="6" id="KW-1185">Reference proteome</keyword>
<protein>
    <submittedName>
        <fullName evidence="5">Small, acid-soluble spore proteins, alpha/beta type</fullName>
    </submittedName>
</protein>
<dbReference type="InterPro" id="IPR018126">
    <property type="entry name" value="SASP_alpha/beta-type_CS"/>
</dbReference>
<dbReference type="GO" id="GO:0003690">
    <property type="term" value="F:double-stranded DNA binding"/>
    <property type="evidence" value="ECO:0007669"/>
    <property type="project" value="InterPro"/>
</dbReference>
<dbReference type="Pfam" id="PF00269">
    <property type="entry name" value="SASP"/>
    <property type="match status" value="1"/>
</dbReference>
<evidence type="ECO:0000313" key="5">
    <source>
        <dbReference type="EMBL" id="CED93972.1"/>
    </source>
</evidence>